<keyword evidence="4" id="KW-0051">Antiviral defense</keyword>
<evidence type="ECO:0000256" key="2">
    <source>
        <dbReference type="ARBA" id="ARBA00006161"/>
    </source>
</evidence>
<dbReference type="Pfam" id="PF09701">
    <property type="entry name" value="Cas_Cmr5"/>
    <property type="match status" value="1"/>
</dbReference>
<dbReference type="SUPFAM" id="SSF158568">
    <property type="entry name" value="AF1862-like"/>
    <property type="match status" value="1"/>
</dbReference>
<evidence type="ECO:0000256" key="1">
    <source>
        <dbReference type="ARBA" id="ARBA00004496"/>
    </source>
</evidence>
<dbReference type="InterPro" id="IPR023101">
    <property type="entry name" value="AF1862-like_dom_sf"/>
</dbReference>
<accession>A0ABU2M9K8</accession>
<gene>
    <name evidence="6" type="primary">cmr5</name>
    <name evidence="6" type="ORF">RM479_13060</name>
</gene>
<sequence length="146" mass="15906">MSRIDQNMAVTAAGLLPDVVGDNARELRSRFRHLPVQLHTSGLAATYAFLAARSHSASSDRLTGAYRDVAKQIRVHLADKGMVPAGLGTAVGPEAHRAMLSALGEMDAQSYARASREVSVLFSWLRRLADAVYTQVKTETPDEEER</sequence>
<dbReference type="Proteomes" id="UP001183390">
    <property type="component" value="Unassembled WGS sequence"/>
</dbReference>
<comment type="similarity">
    <text evidence="2">Belongs to the CRISPR system Cmr5 family.</text>
</comment>
<proteinExistence type="inferred from homology"/>
<comment type="subcellular location">
    <subcellularLocation>
        <location evidence="1">Cytoplasm</location>
    </subcellularLocation>
</comment>
<name>A0ABU2M9K8_9ACTN</name>
<dbReference type="Gene3D" id="1.10.520.30">
    <property type="entry name" value="AF1862-like domain"/>
    <property type="match status" value="1"/>
</dbReference>
<evidence type="ECO:0000256" key="3">
    <source>
        <dbReference type="ARBA" id="ARBA00022490"/>
    </source>
</evidence>
<dbReference type="RefSeq" id="WP_311511993.1">
    <property type="nucleotide sequence ID" value="NZ_JAVREP010000007.1"/>
</dbReference>
<evidence type="ECO:0000256" key="4">
    <source>
        <dbReference type="ARBA" id="ARBA00023118"/>
    </source>
</evidence>
<keyword evidence="7" id="KW-1185">Reference proteome</keyword>
<reference evidence="7" key="1">
    <citation type="submission" date="2023-07" db="EMBL/GenBank/DDBJ databases">
        <title>30 novel species of actinomycetes from the DSMZ collection.</title>
        <authorList>
            <person name="Nouioui I."/>
        </authorList>
    </citation>
    <scope>NUCLEOTIDE SEQUENCE [LARGE SCALE GENOMIC DNA]</scope>
    <source>
        <strain evidence="7">DSM 44743</strain>
    </source>
</reference>
<keyword evidence="3" id="KW-0963">Cytoplasm</keyword>
<dbReference type="NCBIfam" id="TIGR01881">
    <property type="entry name" value="cas_Cmr5"/>
    <property type="match status" value="1"/>
</dbReference>
<comment type="caution">
    <text evidence="6">The sequence shown here is derived from an EMBL/GenBank/DDBJ whole genome shotgun (WGS) entry which is preliminary data.</text>
</comment>
<protein>
    <recommendedName>
        <fullName evidence="5">CRISPR type III-B/RAMP module-associated protein Cmr5</fullName>
    </recommendedName>
</protein>
<evidence type="ECO:0000256" key="5">
    <source>
        <dbReference type="ARBA" id="ARBA00030001"/>
    </source>
</evidence>
<evidence type="ECO:0000313" key="7">
    <source>
        <dbReference type="Proteomes" id="UP001183390"/>
    </source>
</evidence>
<dbReference type="EMBL" id="JAVREP010000007">
    <property type="protein sequence ID" value="MDT0329344.1"/>
    <property type="molecule type" value="Genomic_DNA"/>
</dbReference>
<dbReference type="InterPro" id="IPR010160">
    <property type="entry name" value="CRISPR-assoc_prot_Cmr5"/>
</dbReference>
<evidence type="ECO:0000313" key="6">
    <source>
        <dbReference type="EMBL" id="MDT0329344.1"/>
    </source>
</evidence>
<organism evidence="6 7">
    <name type="scientific">Nocardiopsis lambiniae</name>
    <dbReference type="NCBI Taxonomy" id="3075539"/>
    <lineage>
        <taxon>Bacteria</taxon>
        <taxon>Bacillati</taxon>
        <taxon>Actinomycetota</taxon>
        <taxon>Actinomycetes</taxon>
        <taxon>Streptosporangiales</taxon>
        <taxon>Nocardiopsidaceae</taxon>
        <taxon>Nocardiopsis</taxon>
    </lineage>
</organism>